<accession>A0A380CGE4</accession>
<dbReference type="Proteomes" id="UP000321598">
    <property type="component" value="Unassembled WGS sequence"/>
</dbReference>
<dbReference type="EMBL" id="UGZE01000001">
    <property type="protein sequence ID" value="SUJ20079.1"/>
    <property type="molecule type" value="Genomic_DNA"/>
</dbReference>
<dbReference type="Pfam" id="PF13302">
    <property type="entry name" value="Acetyltransf_3"/>
    <property type="match status" value="1"/>
</dbReference>
<dbReference type="RefSeq" id="WP_103387936.1">
    <property type="nucleotide sequence ID" value="NZ_BKAV01000001.1"/>
</dbReference>
<dbReference type="InterPro" id="IPR000182">
    <property type="entry name" value="GNAT_dom"/>
</dbReference>
<dbReference type="OrthoDB" id="9798081at2"/>
<keyword evidence="3" id="KW-0808">Transferase</keyword>
<dbReference type="AlphaFoldDB" id="A0A380CGE4"/>
<dbReference type="InterPro" id="IPR051531">
    <property type="entry name" value="N-acetyltransferase"/>
</dbReference>
<sequence length="187" mass="22849">MDFKNYNFSTDRLNIRPLDFSDYDSWLLGFTERKTSKYRHDKGKIDLSNRNRKWFNNLVRKHKKLFENDEIYIFSIFDKDGKHLGMIDIVTIERENFQWGECGFYIHNQFWNNGYAYESMLKVLEIANKELEFHRLEAHVNLDNKPSFKLLEKLGFKFECTRKGFIYEFGEWTDNYIYYINLHDEDL</sequence>
<dbReference type="STRING" id="1212545.SARL_09016"/>
<dbReference type="PANTHER" id="PTHR43792">
    <property type="entry name" value="GNAT FAMILY, PUTATIVE (AFU_ORTHOLOGUE AFUA_3G00765)-RELATED-RELATED"/>
    <property type="match status" value="1"/>
</dbReference>
<proteinExistence type="predicted"/>
<feature type="domain" description="N-acetyltransferase" evidence="1">
    <location>
        <begin position="13"/>
        <end position="183"/>
    </location>
</feature>
<dbReference type="Gene3D" id="3.40.630.30">
    <property type="match status" value="1"/>
</dbReference>
<dbReference type="InterPro" id="IPR016181">
    <property type="entry name" value="Acyl_CoA_acyltransferase"/>
</dbReference>
<protein>
    <submittedName>
        <fullName evidence="3">Acetyltransferase</fullName>
    </submittedName>
</protein>
<dbReference type="GO" id="GO:0016747">
    <property type="term" value="F:acyltransferase activity, transferring groups other than amino-acyl groups"/>
    <property type="evidence" value="ECO:0007669"/>
    <property type="project" value="InterPro"/>
</dbReference>
<dbReference type="Proteomes" id="UP000254956">
    <property type="component" value="Unassembled WGS sequence"/>
</dbReference>
<reference evidence="3 4" key="1">
    <citation type="submission" date="2018-06" db="EMBL/GenBank/DDBJ databases">
        <authorList>
            <consortium name="Pathogen Informatics"/>
            <person name="Doyle S."/>
        </authorList>
    </citation>
    <scope>NUCLEOTIDE SEQUENCE [LARGE SCALE GENOMIC DNA]</scope>
    <source>
        <strain evidence="3 4">NCTC12413</strain>
    </source>
</reference>
<evidence type="ECO:0000313" key="4">
    <source>
        <dbReference type="Proteomes" id="UP000254956"/>
    </source>
</evidence>
<dbReference type="PROSITE" id="PS51186">
    <property type="entry name" value="GNAT"/>
    <property type="match status" value="1"/>
</dbReference>
<keyword evidence="5" id="KW-1185">Reference proteome</keyword>
<name>A0A380CGE4_9STAP</name>
<evidence type="ECO:0000259" key="1">
    <source>
        <dbReference type="PROSITE" id="PS51186"/>
    </source>
</evidence>
<evidence type="ECO:0000313" key="2">
    <source>
        <dbReference type="EMBL" id="GEP99136.1"/>
    </source>
</evidence>
<reference evidence="2 5" key="2">
    <citation type="submission" date="2019-07" db="EMBL/GenBank/DDBJ databases">
        <title>Whole genome shotgun sequence of Staphylococcus arlettae NBRC 109765.</title>
        <authorList>
            <person name="Hosoyama A."/>
            <person name="Uohara A."/>
            <person name="Ohji S."/>
            <person name="Ichikawa N."/>
        </authorList>
    </citation>
    <scope>NUCLEOTIDE SEQUENCE [LARGE SCALE GENOMIC DNA]</scope>
    <source>
        <strain evidence="2 5">NBRC 109765</strain>
    </source>
</reference>
<organism evidence="3 4">
    <name type="scientific">Staphylococcus arlettae</name>
    <dbReference type="NCBI Taxonomy" id="29378"/>
    <lineage>
        <taxon>Bacteria</taxon>
        <taxon>Bacillati</taxon>
        <taxon>Bacillota</taxon>
        <taxon>Bacilli</taxon>
        <taxon>Bacillales</taxon>
        <taxon>Staphylococcaceae</taxon>
        <taxon>Staphylococcus</taxon>
    </lineage>
</organism>
<gene>
    <name evidence="3" type="ORF">NCTC12413_01597</name>
    <name evidence="2" type="ORF">SAR03_01740</name>
</gene>
<evidence type="ECO:0000313" key="3">
    <source>
        <dbReference type="EMBL" id="SUJ20079.1"/>
    </source>
</evidence>
<dbReference type="SUPFAM" id="SSF55729">
    <property type="entry name" value="Acyl-CoA N-acyltransferases (Nat)"/>
    <property type="match status" value="1"/>
</dbReference>
<evidence type="ECO:0000313" key="5">
    <source>
        <dbReference type="Proteomes" id="UP000321598"/>
    </source>
</evidence>
<dbReference type="EMBL" id="BKAV01000001">
    <property type="protein sequence ID" value="GEP99136.1"/>
    <property type="molecule type" value="Genomic_DNA"/>
</dbReference>